<dbReference type="RefSeq" id="WP_286136230.1">
    <property type="nucleotide sequence ID" value="NZ_BRPL01000002.1"/>
</dbReference>
<dbReference type="PROSITE" id="PS51160">
    <property type="entry name" value="ACYLPHOSPHATASE_3"/>
    <property type="match status" value="1"/>
</dbReference>
<dbReference type="Proteomes" id="UP001144204">
    <property type="component" value="Unassembled WGS sequence"/>
</dbReference>
<dbReference type="Gene3D" id="3.30.70.100">
    <property type="match status" value="1"/>
</dbReference>
<dbReference type="InterPro" id="IPR017968">
    <property type="entry name" value="Acylphosphatase_CS"/>
</dbReference>
<keyword evidence="5" id="KW-0378">Hydrolase</keyword>
<evidence type="ECO:0000313" key="9">
    <source>
        <dbReference type="Proteomes" id="UP001144204"/>
    </source>
</evidence>
<evidence type="ECO:0000313" key="8">
    <source>
        <dbReference type="EMBL" id="GLB46769.1"/>
    </source>
</evidence>
<proteinExistence type="inferred from homology"/>
<comment type="similarity">
    <text evidence="1 6">Belongs to the acylphosphatase family.</text>
</comment>
<gene>
    <name evidence="8" type="primary">acyP</name>
    <name evidence="8" type="ORF">WR164_07480</name>
</gene>
<dbReference type="PANTHER" id="PTHR47268:SF4">
    <property type="entry name" value="ACYLPHOSPHATASE"/>
    <property type="match status" value="1"/>
</dbReference>
<dbReference type="GO" id="GO:0003998">
    <property type="term" value="F:acylphosphatase activity"/>
    <property type="evidence" value="ECO:0007669"/>
    <property type="project" value="UniProtKB-EC"/>
</dbReference>
<evidence type="ECO:0000259" key="7">
    <source>
        <dbReference type="PROSITE" id="PS51160"/>
    </source>
</evidence>
<evidence type="ECO:0000256" key="3">
    <source>
        <dbReference type="ARBA" id="ARBA00015991"/>
    </source>
</evidence>
<dbReference type="AlphaFoldDB" id="A0A9W6B265"/>
<keyword evidence="9" id="KW-1185">Reference proteome</keyword>
<evidence type="ECO:0000256" key="4">
    <source>
        <dbReference type="ARBA" id="ARBA00047645"/>
    </source>
</evidence>
<feature type="active site" evidence="5">
    <location>
        <position position="23"/>
    </location>
</feature>
<dbReference type="EC" id="3.6.1.7" evidence="2 5"/>
<dbReference type="SUPFAM" id="SSF54975">
    <property type="entry name" value="Acylphosphatase/BLUF domain-like"/>
    <property type="match status" value="1"/>
</dbReference>
<sequence length="95" mass="10442">MKSNSIDSKKLIVSGLVQGVGFRYCTAKVAKHFNIKGSVQNLPEGSVKIIAQGQPSKLNQFIIKIRKSPTPFGKVNNLKVKTIQISKLNSFQIKS</sequence>
<name>A0A9W6B265_9LACO</name>
<evidence type="ECO:0000256" key="1">
    <source>
        <dbReference type="ARBA" id="ARBA00005614"/>
    </source>
</evidence>
<reference evidence="8" key="2">
    <citation type="journal article" date="2023" name="PLoS ONE">
        <title>Philodulcilactobacillus myokoensis gen. nov., sp. nov., a fructophilic, acidophilic, and agar-phobic lactic acid bacterium isolated from fermented vegetable extracts.</title>
        <authorList>
            <person name="Kouya T."/>
            <person name="Ishiyama Y."/>
            <person name="Ohashi S."/>
            <person name="Kumakubo R."/>
            <person name="Yamazaki T."/>
            <person name="Otaki T."/>
        </authorList>
    </citation>
    <scope>NUCLEOTIDE SEQUENCE</scope>
    <source>
        <strain evidence="8">WR16-4</strain>
    </source>
</reference>
<dbReference type="InterPro" id="IPR036046">
    <property type="entry name" value="Acylphosphatase-like_dom_sf"/>
</dbReference>
<dbReference type="EMBL" id="BRPL01000002">
    <property type="protein sequence ID" value="GLB46769.1"/>
    <property type="molecule type" value="Genomic_DNA"/>
</dbReference>
<protein>
    <recommendedName>
        <fullName evidence="3 5">acylphosphatase</fullName>
        <ecNumber evidence="2 5">3.6.1.7</ecNumber>
    </recommendedName>
</protein>
<dbReference type="InterPro" id="IPR020456">
    <property type="entry name" value="Acylphosphatase"/>
</dbReference>
<comment type="catalytic activity">
    <reaction evidence="4 5">
        <text>an acyl phosphate + H2O = a carboxylate + phosphate + H(+)</text>
        <dbReference type="Rhea" id="RHEA:14965"/>
        <dbReference type="ChEBI" id="CHEBI:15377"/>
        <dbReference type="ChEBI" id="CHEBI:15378"/>
        <dbReference type="ChEBI" id="CHEBI:29067"/>
        <dbReference type="ChEBI" id="CHEBI:43474"/>
        <dbReference type="ChEBI" id="CHEBI:59918"/>
        <dbReference type="EC" id="3.6.1.7"/>
    </reaction>
</comment>
<dbReference type="PROSITE" id="PS00150">
    <property type="entry name" value="ACYLPHOSPHATASE_1"/>
    <property type="match status" value="1"/>
</dbReference>
<feature type="active site" evidence="5">
    <location>
        <position position="41"/>
    </location>
</feature>
<dbReference type="Pfam" id="PF00708">
    <property type="entry name" value="Acylphosphatase"/>
    <property type="match status" value="1"/>
</dbReference>
<accession>A0A9W6B265</accession>
<comment type="caution">
    <text evidence="8">The sequence shown here is derived from an EMBL/GenBank/DDBJ whole genome shotgun (WGS) entry which is preliminary data.</text>
</comment>
<evidence type="ECO:0000256" key="2">
    <source>
        <dbReference type="ARBA" id="ARBA00012150"/>
    </source>
</evidence>
<evidence type="ECO:0000256" key="6">
    <source>
        <dbReference type="RuleBase" id="RU004168"/>
    </source>
</evidence>
<reference evidence="8" key="1">
    <citation type="submission" date="2022-07" db="EMBL/GenBank/DDBJ databases">
        <authorList>
            <person name="Kouya T."/>
            <person name="Ishiyama Y."/>
        </authorList>
    </citation>
    <scope>NUCLEOTIDE SEQUENCE</scope>
    <source>
        <strain evidence="8">WR16-4</strain>
    </source>
</reference>
<evidence type="ECO:0000256" key="5">
    <source>
        <dbReference type="PROSITE-ProRule" id="PRU00520"/>
    </source>
</evidence>
<dbReference type="PANTHER" id="PTHR47268">
    <property type="entry name" value="ACYLPHOSPHATASE"/>
    <property type="match status" value="1"/>
</dbReference>
<organism evidence="8 9">
    <name type="scientific">Philodulcilactobacillus myokoensis</name>
    <dbReference type="NCBI Taxonomy" id="2929573"/>
    <lineage>
        <taxon>Bacteria</taxon>
        <taxon>Bacillati</taxon>
        <taxon>Bacillota</taxon>
        <taxon>Bacilli</taxon>
        <taxon>Lactobacillales</taxon>
        <taxon>Lactobacillaceae</taxon>
        <taxon>Philodulcilactobacillus</taxon>
    </lineage>
</organism>
<feature type="domain" description="Acylphosphatase-like" evidence="7">
    <location>
        <begin position="8"/>
        <end position="95"/>
    </location>
</feature>
<dbReference type="InterPro" id="IPR001792">
    <property type="entry name" value="Acylphosphatase-like_dom"/>
</dbReference>